<name>A0A5B7DDK4_PORTR</name>
<evidence type="ECO:0000313" key="3">
    <source>
        <dbReference type="Proteomes" id="UP000324222"/>
    </source>
</evidence>
<dbReference type="EMBL" id="VSRR010000762">
    <property type="protein sequence ID" value="MPC19353.1"/>
    <property type="molecule type" value="Genomic_DNA"/>
</dbReference>
<organism evidence="2 3">
    <name type="scientific">Portunus trituberculatus</name>
    <name type="common">Swimming crab</name>
    <name type="synonym">Neptunus trituberculatus</name>
    <dbReference type="NCBI Taxonomy" id="210409"/>
    <lineage>
        <taxon>Eukaryota</taxon>
        <taxon>Metazoa</taxon>
        <taxon>Ecdysozoa</taxon>
        <taxon>Arthropoda</taxon>
        <taxon>Crustacea</taxon>
        <taxon>Multicrustacea</taxon>
        <taxon>Malacostraca</taxon>
        <taxon>Eumalacostraca</taxon>
        <taxon>Eucarida</taxon>
        <taxon>Decapoda</taxon>
        <taxon>Pleocyemata</taxon>
        <taxon>Brachyura</taxon>
        <taxon>Eubrachyura</taxon>
        <taxon>Portunoidea</taxon>
        <taxon>Portunidae</taxon>
        <taxon>Portuninae</taxon>
        <taxon>Portunus</taxon>
    </lineage>
</organism>
<keyword evidence="1" id="KW-0732">Signal</keyword>
<feature type="signal peptide" evidence="1">
    <location>
        <begin position="1"/>
        <end position="25"/>
    </location>
</feature>
<dbReference type="Proteomes" id="UP000324222">
    <property type="component" value="Unassembled WGS sequence"/>
</dbReference>
<protein>
    <recommendedName>
        <fullName evidence="4">Secreted protein</fullName>
    </recommendedName>
</protein>
<accession>A0A5B7DDK4</accession>
<gene>
    <name evidence="2" type="ORF">E2C01_012266</name>
</gene>
<dbReference type="AlphaFoldDB" id="A0A5B7DDK4"/>
<comment type="caution">
    <text evidence="2">The sequence shown here is derived from an EMBL/GenBank/DDBJ whole genome shotgun (WGS) entry which is preliminary data.</text>
</comment>
<evidence type="ECO:0008006" key="4">
    <source>
        <dbReference type="Google" id="ProtNLM"/>
    </source>
</evidence>
<feature type="chain" id="PRO_5023046556" description="Secreted protein" evidence="1">
    <location>
        <begin position="26"/>
        <end position="65"/>
    </location>
</feature>
<reference evidence="2 3" key="1">
    <citation type="submission" date="2019-05" db="EMBL/GenBank/DDBJ databases">
        <title>Another draft genome of Portunus trituberculatus and its Hox gene families provides insights of decapod evolution.</title>
        <authorList>
            <person name="Jeong J.-H."/>
            <person name="Song I."/>
            <person name="Kim S."/>
            <person name="Choi T."/>
            <person name="Kim D."/>
            <person name="Ryu S."/>
            <person name="Kim W."/>
        </authorList>
    </citation>
    <scope>NUCLEOTIDE SEQUENCE [LARGE SCALE GENOMIC DNA]</scope>
    <source>
        <tissue evidence="2">Muscle</tissue>
    </source>
</reference>
<sequence>MEQAVNPPASLFVVVTVLVMSGVEAPVVGESHTKHTSPSSSSSPARCVGELQYVWRCENDHYAVL</sequence>
<evidence type="ECO:0000256" key="1">
    <source>
        <dbReference type="SAM" id="SignalP"/>
    </source>
</evidence>
<keyword evidence="3" id="KW-1185">Reference proteome</keyword>
<evidence type="ECO:0000313" key="2">
    <source>
        <dbReference type="EMBL" id="MPC19353.1"/>
    </source>
</evidence>
<proteinExistence type="predicted"/>